<keyword evidence="3" id="KW-1185">Reference proteome</keyword>
<reference evidence="2 3" key="1">
    <citation type="submission" date="2021-03" db="EMBL/GenBank/DDBJ databases">
        <title>Genomic Encyclopedia of Type Strains, Phase IV (KMG-IV): sequencing the most valuable type-strain genomes for metagenomic binning, comparative biology and taxonomic classification.</title>
        <authorList>
            <person name="Goeker M."/>
        </authorList>
    </citation>
    <scope>NUCLEOTIDE SEQUENCE [LARGE SCALE GENOMIC DNA]</scope>
    <source>
        <strain evidence="2 3">DSM 24004</strain>
    </source>
</reference>
<comment type="similarity">
    <text evidence="1">Belongs to the bactofilin family.</text>
</comment>
<protein>
    <submittedName>
        <fullName evidence="2">Cytoskeletal protein CcmA (Bactofilin family)</fullName>
    </submittedName>
</protein>
<name>A0ABS4GH33_9FIRM</name>
<dbReference type="Pfam" id="PF04519">
    <property type="entry name" value="Bactofilin"/>
    <property type="match status" value="1"/>
</dbReference>
<organism evidence="2 3">
    <name type="scientific">Sedimentibacter acidaminivorans</name>
    <dbReference type="NCBI Taxonomy" id="913099"/>
    <lineage>
        <taxon>Bacteria</taxon>
        <taxon>Bacillati</taxon>
        <taxon>Bacillota</taxon>
        <taxon>Tissierellia</taxon>
        <taxon>Sedimentibacter</taxon>
    </lineage>
</organism>
<dbReference type="PANTHER" id="PTHR35024">
    <property type="entry name" value="HYPOTHETICAL CYTOSOLIC PROTEIN"/>
    <property type="match status" value="1"/>
</dbReference>
<dbReference type="RefSeq" id="WP_209512703.1">
    <property type="nucleotide sequence ID" value="NZ_JAGGKS010000009.1"/>
</dbReference>
<dbReference type="PANTHER" id="PTHR35024:SF4">
    <property type="entry name" value="POLYMER-FORMING CYTOSKELETAL PROTEIN"/>
    <property type="match status" value="1"/>
</dbReference>
<dbReference type="EMBL" id="JAGGKS010000009">
    <property type="protein sequence ID" value="MBP1926986.1"/>
    <property type="molecule type" value="Genomic_DNA"/>
</dbReference>
<evidence type="ECO:0000313" key="2">
    <source>
        <dbReference type="EMBL" id="MBP1926986.1"/>
    </source>
</evidence>
<proteinExistence type="inferred from homology"/>
<gene>
    <name evidence="2" type="ORF">J2Z76_002858</name>
</gene>
<accession>A0ABS4GH33</accession>
<dbReference type="Proteomes" id="UP001519342">
    <property type="component" value="Unassembled WGS sequence"/>
</dbReference>
<comment type="caution">
    <text evidence="2">The sequence shown here is derived from an EMBL/GenBank/DDBJ whole genome shotgun (WGS) entry which is preliminary data.</text>
</comment>
<evidence type="ECO:0000256" key="1">
    <source>
        <dbReference type="ARBA" id="ARBA00044755"/>
    </source>
</evidence>
<evidence type="ECO:0000313" key="3">
    <source>
        <dbReference type="Proteomes" id="UP001519342"/>
    </source>
</evidence>
<sequence>MEKSTEKKNNFKVAFDEIIKGKVNTSSNNLKEEKSSEKFEEIEPILPVADKAVNNLEINFKHNSNSDSTIISEETIIEGSIKTKANLIIRGDINGDVESEKDIEIIGNVVGNVKGNSTIFLKGSINGNVSGHILLTLIKESKVTGDINGQELECDGSVTGNVNASNSVYLGPNSIVKGNIISKSITVKEGAQIKGSMEIL</sequence>
<dbReference type="InterPro" id="IPR007607">
    <property type="entry name" value="BacA/B"/>
</dbReference>